<evidence type="ECO:0000256" key="7">
    <source>
        <dbReference type="ARBA" id="ARBA00022857"/>
    </source>
</evidence>
<dbReference type="SUPFAM" id="SSF53223">
    <property type="entry name" value="Aminoacid dehydrogenase-like, N-terminal domain"/>
    <property type="match status" value="1"/>
</dbReference>
<keyword evidence="4 12" id="KW-0028">Amino-acid biosynthesis</keyword>
<reference evidence="15" key="1">
    <citation type="submission" date="2022-11" db="EMBL/GenBank/DDBJ databases">
        <title>Salinimicrobium profundisediminis sp. nov., isolated from deep-sea sediment of the Mariana Trench.</title>
        <authorList>
            <person name="Fu H."/>
        </authorList>
    </citation>
    <scope>NUCLEOTIDE SEQUENCE</scope>
    <source>
        <strain evidence="15">MT39</strain>
    </source>
</reference>
<keyword evidence="3 12" id="KW-0554">One-carbon metabolism</keyword>
<dbReference type="InterPro" id="IPR020631">
    <property type="entry name" value="THF_DH/CycHdrlase_NAD-bd_dom"/>
</dbReference>
<feature type="domain" description="Tetrahydrofolate dehydrogenase/cyclohydrolase NAD(P)-binding" evidence="14">
    <location>
        <begin position="138"/>
        <end position="289"/>
    </location>
</feature>
<dbReference type="InterPro" id="IPR036291">
    <property type="entry name" value="NAD(P)-bd_dom_sf"/>
</dbReference>
<dbReference type="GO" id="GO:0035999">
    <property type="term" value="P:tetrahydrofolate interconversion"/>
    <property type="evidence" value="ECO:0007669"/>
    <property type="project" value="UniProtKB-UniRule"/>
</dbReference>
<dbReference type="AlphaFoldDB" id="A0A9X3CY47"/>
<keyword evidence="9 12" id="KW-0368">Histidine biosynthesis</keyword>
<dbReference type="EMBL" id="JAPJDA010000019">
    <property type="protein sequence ID" value="MCX2838966.1"/>
    <property type="molecule type" value="Genomic_DNA"/>
</dbReference>
<dbReference type="Pfam" id="PF02882">
    <property type="entry name" value="THF_DHG_CYH_C"/>
    <property type="match status" value="1"/>
</dbReference>
<comment type="catalytic activity">
    <reaction evidence="12">
        <text>(6R)-5,10-methylene-5,6,7,8-tetrahydrofolate + NADP(+) = (6R)-5,10-methenyltetrahydrofolate + NADPH</text>
        <dbReference type="Rhea" id="RHEA:22812"/>
        <dbReference type="ChEBI" id="CHEBI:15636"/>
        <dbReference type="ChEBI" id="CHEBI:57455"/>
        <dbReference type="ChEBI" id="CHEBI:57783"/>
        <dbReference type="ChEBI" id="CHEBI:58349"/>
        <dbReference type="EC" id="1.5.1.5"/>
    </reaction>
</comment>
<comment type="function">
    <text evidence="12">Catalyzes the oxidation of 5,10-methylenetetrahydrofolate to 5,10-methenyltetrahydrofolate and then the hydrolysis of 5,10-methenyltetrahydrofolate to 10-formyltetrahydrofolate.</text>
</comment>
<sequence length="297" mass="32561">MELLDGKKLSNEIQDEIALEVQKMKERGEKVPHLAAIIVGSDGASLTYVNAKVNACKRVGFESSEYRMSSNTSEIELLAKIEELNNNDDIDGFIVQLPLPPQINTQKVLLAVSADKDVDGFHPTNFGKMSLDMSSFIPATPFGILEMLERYNIPTKGKHTCVIGRSYIVGRPMSILMGRQGFPGNSTVTLTHEFTKNITQITSQADIIIIAVGIPNFLKAEMVKDDAVVIDVGITRVPDETKPKGYRITGDVDFENVSQKASYITPVPGGVGPMTIAMLLKNTLLAREEHRARSNAK</sequence>
<dbReference type="Gene3D" id="3.40.50.720">
    <property type="entry name" value="NAD(P)-binding Rossmann-like Domain"/>
    <property type="match status" value="1"/>
</dbReference>
<dbReference type="InterPro" id="IPR020867">
    <property type="entry name" value="THF_DH/CycHdrlase_CS"/>
</dbReference>
<comment type="caution">
    <text evidence="12">Lacks conserved residue(s) required for the propagation of feature annotation.</text>
</comment>
<accession>A0A9X3CY47</accession>
<evidence type="ECO:0000256" key="10">
    <source>
        <dbReference type="ARBA" id="ARBA00023167"/>
    </source>
</evidence>
<comment type="subunit">
    <text evidence="2 12">Homodimer.</text>
</comment>
<dbReference type="GO" id="GO:0006164">
    <property type="term" value="P:purine nucleotide biosynthetic process"/>
    <property type="evidence" value="ECO:0007669"/>
    <property type="project" value="UniProtKB-KW"/>
</dbReference>
<dbReference type="PANTHER" id="PTHR48099">
    <property type="entry name" value="C-1-TETRAHYDROFOLATE SYNTHASE, CYTOPLASMIC-RELATED"/>
    <property type="match status" value="1"/>
</dbReference>
<evidence type="ECO:0000256" key="4">
    <source>
        <dbReference type="ARBA" id="ARBA00022605"/>
    </source>
</evidence>
<dbReference type="HAMAP" id="MF_01576">
    <property type="entry name" value="THF_DHG_CYH"/>
    <property type="match status" value="1"/>
</dbReference>
<comment type="pathway">
    <text evidence="1 12">One-carbon metabolism; tetrahydrofolate interconversion.</text>
</comment>
<evidence type="ECO:0000256" key="8">
    <source>
        <dbReference type="ARBA" id="ARBA00023002"/>
    </source>
</evidence>
<dbReference type="PROSITE" id="PS00766">
    <property type="entry name" value="THF_DHG_CYH_1"/>
    <property type="match status" value="1"/>
</dbReference>
<evidence type="ECO:0000256" key="6">
    <source>
        <dbReference type="ARBA" id="ARBA00022801"/>
    </source>
</evidence>
<dbReference type="GO" id="GO:0004488">
    <property type="term" value="F:methylenetetrahydrofolate dehydrogenase (NADP+) activity"/>
    <property type="evidence" value="ECO:0007669"/>
    <property type="project" value="UniProtKB-UniRule"/>
</dbReference>
<keyword evidence="16" id="KW-1185">Reference proteome</keyword>
<keyword evidence="8 12" id="KW-0560">Oxidoreductase</keyword>
<gene>
    <name evidence="12" type="primary">folD</name>
    <name evidence="15" type="ORF">OQ279_12495</name>
</gene>
<comment type="catalytic activity">
    <reaction evidence="12">
        <text>(6R)-5,10-methenyltetrahydrofolate + H2O = (6R)-10-formyltetrahydrofolate + H(+)</text>
        <dbReference type="Rhea" id="RHEA:23700"/>
        <dbReference type="ChEBI" id="CHEBI:15377"/>
        <dbReference type="ChEBI" id="CHEBI:15378"/>
        <dbReference type="ChEBI" id="CHEBI:57455"/>
        <dbReference type="ChEBI" id="CHEBI:195366"/>
        <dbReference type="EC" id="3.5.4.9"/>
    </reaction>
</comment>
<dbReference type="PANTHER" id="PTHR48099:SF5">
    <property type="entry name" value="C-1-TETRAHYDROFOLATE SYNTHASE, CYTOPLASMIC"/>
    <property type="match status" value="1"/>
</dbReference>
<comment type="similarity">
    <text evidence="12">Belongs to the tetrahydrofolate dehydrogenase/cyclohydrolase family.</text>
</comment>
<keyword evidence="7 12" id="KW-0521">NADP</keyword>
<dbReference type="FunFam" id="3.40.50.720:FF:000189">
    <property type="entry name" value="Bifunctional protein FolD"/>
    <property type="match status" value="1"/>
</dbReference>
<dbReference type="PROSITE" id="PS00767">
    <property type="entry name" value="THF_DHG_CYH_2"/>
    <property type="match status" value="1"/>
</dbReference>
<dbReference type="Gene3D" id="3.40.50.10860">
    <property type="entry name" value="Leucine Dehydrogenase, chain A, domain 1"/>
    <property type="match status" value="1"/>
</dbReference>
<dbReference type="EC" id="3.5.4.9" evidence="12"/>
<dbReference type="EC" id="1.5.1.5" evidence="12"/>
<keyword evidence="5 12" id="KW-0658">Purine biosynthesis</keyword>
<evidence type="ECO:0000313" key="15">
    <source>
        <dbReference type="EMBL" id="MCX2838966.1"/>
    </source>
</evidence>
<dbReference type="RefSeq" id="WP_266070265.1">
    <property type="nucleotide sequence ID" value="NZ_JAPJDA010000019.1"/>
</dbReference>
<dbReference type="InterPro" id="IPR000672">
    <property type="entry name" value="THF_DH/CycHdrlase"/>
</dbReference>
<comment type="caution">
    <text evidence="15">The sequence shown here is derived from an EMBL/GenBank/DDBJ whole genome shotgun (WGS) entry which is preliminary data.</text>
</comment>
<keyword evidence="10 12" id="KW-0486">Methionine biosynthesis</keyword>
<evidence type="ECO:0000256" key="12">
    <source>
        <dbReference type="HAMAP-Rule" id="MF_01576"/>
    </source>
</evidence>
<feature type="binding site" evidence="12">
    <location>
        <position position="234"/>
    </location>
    <ligand>
        <name>NADP(+)</name>
        <dbReference type="ChEBI" id="CHEBI:58349"/>
    </ligand>
</feature>
<dbReference type="CDD" id="cd01080">
    <property type="entry name" value="NAD_bind_m-THF_DH_Cyclohyd"/>
    <property type="match status" value="1"/>
</dbReference>
<keyword evidence="11 12" id="KW-0511">Multifunctional enzyme</keyword>
<evidence type="ECO:0000256" key="9">
    <source>
        <dbReference type="ARBA" id="ARBA00023102"/>
    </source>
</evidence>
<dbReference type="GO" id="GO:0000105">
    <property type="term" value="P:L-histidine biosynthetic process"/>
    <property type="evidence" value="ECO:0007669"/>
    <property type="project" value="UniProtKB-KW"/>
</dbReference>
<proteinExistence type="inferred from homology"/>
<evidence type="ECO:0000259" key="13">
    <source>
        <dbReference type="Pfam" id="PF00763"/>
    </source>
</evidence>
<dbReference type="GO" id="GO:0009086">
    <property type="term" value="P:methionine biosynthetic process"/>
    <property type="evidence" value="ECO:0007669"/>
    <property type="project" value="UniProtKB-KW"/>
</dbReference>
<dbReference type="InterPro" id="IPR020630">
    <property type="entry name" value="THF_DH/CycHdrlase_cat_dom"/>
</dbReference>
<dbReference type="SUPFAM" id="SSF51735">
    <property type="entry name" value="NAD(P)-binding Rossmann-fold domains"/>
    <property type="match status" value="1"/>
</dbReference>
<dbReference type="InterPro" id="IPR046346">
    <property type="entry name" value="Aminoacid_DH-like_N_sf"/>
</dbReference>
<protein>
    <recommendedName>
        <fullName evidence="12">Bifunctional protein FolD</fullName>
    </recommendedName>
    <domain>
        <recommendedName>
            <fullName evidence="12">Methylenetetrahydrofolate dehydrogenase</fullName>
            <ecNumber evidence="12">1.5.1.5</ecNumber>
        </recommendedName>
    </domain>
    <domain>
        <recommendedName>
            <fullName evidence="12">Methenyltetrahydrofolate cyclohydrolase</fullName>
            <ecNumber evidence="12">3.5.4.9</ecNumber>
        </recommendedName>
    </domain>
</protein>
<evidence type="ECO:0000256" key="11">
    <source>
        <dbReference type="ARBA" id="ARBA00023268"/>
    </source>
</evidence>
<feature type="binding site" evidence="12">
    <location>
        <begin position="164"/>
        <end position="166"/>
    </location>
    <ligand>
        <name>NADP(+)</name>
        <dbReference type="ChEBI" id="CHEBI:58349"/>
    </ligand>
</feature>
<feature type="domain" description="Tetrahydrofolate dehydrogenase/cyclohydrolase catalytic" evidence="13">
    <location>
        <begin position="4"/>
        <end position="119"/>
    </location>
</feature>
<dbReference type="GO" id="GO:0004477">
    <property type="term" value="F:methenyltetrahydrofolate cyclohydrolase activity"/>
    <property type="evidence" value="ECO:0007669"/>
    <property type="project" value="UniProtKB-UniRule"/>
</dbReference>
<evidence type="ECO:0000259" key="14">
    <source>
        <dbReference type="Pfam" id="PF02882"/>
    </source>
</evidence>
<keyword evidence="6 12" id="KW-0378">Hydrolase</keyword>
<evidence type="ECO:0000313" key="16">
    <source>
        <dbReference type="Proteomes" id="UP001148482"/>
    </source>
</evidence>
<evidence type="ECO:0000256" key="1">
    <source>
        <dbReference type="ARBA" id="ARBA00004777"/>
    </source>
</evidence>
<evidence type="ECO:0000256" key="2">
    <source>
        <dbReference type="ARBA" id="ARBA00011738"/>
    </source>
</evidence>
<dbReference type="Proteomes" id="UP001148482">
    <property type="component" value="Unassembled WGS sequence"/>
</dbReference>
<name>A0A9X3CY47_9FLAO</name>
<evidence type="ECO:0000256" key="3">
    <source>
        <dbReference type="ARBA" id="ARBA00022563"/>
    </source>
</evidence>
<evidence type="ECO:0000256" key="5">
    <source>
        <dbReference type="ARBA" id="ARBA00022755"/>
    </source>
</evidence>
<organism evidence="15 16">
    <name type="scientific">Salinimicrobium profundisediminis</name>
    <dbReference type="NCBI Taxonomy" id="2994553"/>
    <lineage>
        <taxon>Bacteria</taxon>
        <taxon>Pseudomonadati</taxon>
        <taxon>Bacteroidota</taxon>
        <taxon>Flavobacteriia</taxon>
        <taxon>Flavobacteriales</taxon>
        <taxon>Flavobacteriaceae</taxon>
        <taxon>Salinimicrobium</taxon>
    </lineage>
</organism>
<dbReference type="GO" id="GO:0005829">
    <property type="term" value="C:cytosol"/>
    <property type="evidence" value="ECO:0007669"/>
    <property type="project" value="TreeGrafter"/>
</dbReference>
<dbReference type="Pfam" id="PF00763">
    <property type="entry name" value="THF_DHG_CYH"/>
    <property type="match status" value="1"/>
</dbReference>
<dbReference type="FunFam" id="3.40.50.10860:FF:000005">
    <property type="entry name" value="C-1-tetrahydrofolate synthase, cytoplasmic, putative"/>
    <property type="match status" value="1"/>
</dbReference>
<dbReference type="PRINTS" id="PR00085">
    <property type="entry name" value="THFDHDRGNASE"/>
</dbReference>